<proteinExistence type="predicted"/>
<protein>
    <submittedName>
        <fullName evidence="1">LlaJI family restriction endonuclease</fullName>
    </submittedName>
</protein>
<dbReference type="GO" id="GO:0004519">
    <property type="term" value="F:endonuclease activity"/>
    <property type="evidence" value="ECO:0007669"/>
    <property type="project" value="UniProtKB-KW"/>
</dbReference>
<sequence>MRKAYVRELKPYSIAGLAGEFGMDVGRTLHTIEELMVRGIVRYRTEKSANGADSSDEEGAKDDERYQFNFVGMAMIGDLVVIAYPKYFRDGIPSLDALRRIMRVLKRDAGRASVATLADERERTDDKLPVMLALLELYAEYGVYSNFVEGRELNGSGAIDWNRTIENHLPILADGRPVYVEYETRKTLRDESDFITRLHRAVLTECSQQLFAAHVNDLLSLDELELSDAEVDEFGDAEMLEWRLERERGAQFVDWKIAVLDLLWRYLLNRESSAERDEICTLGTTSFFHLWEEACKTAFGDALSTKLGGLDFSLKGEWVERKRDTLLGIIESPKWERCRGGGYIESGPVATLVPDTISFAVDGDGRSVFCIYDAKYYVPSLGGKMKGQPGLESVTKQFLYQSAYKGFVLDHEFDCVVNAFLVPTASDELRELARVSFPKVMGEVELPFSNYIHMWALPASEVFDAYLRGEKIDAGVMRAIWENGE</sequence>
<dbReference type="InterPro" id="IPR018579">
    <property type="entry name" value="Restrct_endonuc_II_LlaJI"/>
</dbReference>
<reference evidence="1 2" key="1">
    <citation type="journal article" date="2018" name="Elife">
        <title>Discovery and characterization of a prevalent human gut bacterial enzyme sufficient for the inactivation of a family of plant toxins.</title>
        <authorList>
            <person name="Koppel N."/>
            <person name="Bisanz J.E."/>
            <person name="Pandelia M.E."/>
            <person name="Turnbaugh P.J."/>
            <person name="Balskus E.P."/>
        </authorList>
    </citation>
    <scope>NUCLEOTIDE SEQUENCE [LARGE SCALE GENOMIC DNA]</scope>
    <source>
        <strain evidence="2">anaerobia AP69FAA</strain>
    </source>
</reference>
<dbReference type="EMBL" id="PPTP01000001">
    <property type="protein sequence ID" value="RDB57292.1"/>
    <property type="molecule type" value="Genomic_DNA"/>
</dbReference>
<evidence type="ECO:0000313" key="2">
    <source>
        <dbReference type="Proteomes" id="UP000253792"/>
    </source>
</evidence>
<dbReference type="RefSeq" id="WP_114619854.1">
    <property type="nucleotide sequence ID" value="NZ_PPTP01000001.1"/>
</dbReference>
<keyword evidence="1" id="KW-0378">Hydrolase</keyword>
<keyword evidence="2" id="KW-1185">Reference proteome</keyword>
<keyword evidence="1" id="KW-0540">Nuclease</keyword>
<gene>
    <name evidence="1" type="ORF">C1880_00230</name>
</gene>
<dbReference type="AlphaFoldDB" id="A0A369LDW8"/>
<dbReference type="Pfam" id="PF09563">
    <property type="entry name" value="RE_LlaJI"/>
    <property type="match status" value="2"/>
</dbReference>
<dbReference type="Proteomes" id="UP000253792">
    <property type="component" value="Unassembled WGS sequence"/>
</dbReference>
<keyword evidence="1" id="KW-0255">Endonuclease</keyword>
<organism evidence="1 2">
    <name type="scientific">Senegalimassilia anaerobia</name>
    <dbReference type="NCBI Taxonomy" id="1473216"/>
    <lineage>
        <taxon>Bacteria</taxon>
        <taxon>Bacillati</taxon>
        <taxon>Actinomycetota</taxon>
        <taxon>Coriobacteriia</taxon>
        <taxon>Coriobacteriales</taxon>
        <taxon>Coriobacteriaceae</taxon>
        <taxon>Senegalimassilia</taxon>
    </lineage>
</organism>
<accession>A0A369LDW8</accession>
<comment type="caution">
    <text evidence="1">The sequence shown here is derived from an EMBL/GenBank/DDBJ whole genome shotgun (WGS) entry which is preliminary data.</text>
</comment>
<evidence type="ECO:0000313" key="1">
    <source>
        <dbReference type="EMBL" id="RDB57292.1"/>
    </source>
</evidence>
<dbReference type="OrthoDB" id="9811025at2"/>
<name>A0A369LDW8_9ACTN</name>